<feature type="signal peptide" evidence="1">
    <location>
        <begin position="1"/>
        <end position="31"/>
    </location>
</feature>
<comment type="caution">
    <text evidence="2">The sequence shown here is derived from an EMBL/GenBank/DDBJ whole genome shotgun (WGS) entry which is preliminary data.</text>
</comment>
<evidence type="ECO:0000313" key="2">
    <source>
        <dbReference type="EMBL" id="GAA4455214.1"/>
    </source>
</evidence>
<keyword evidence="3" id="KW-1185">Reference proteome</keyword>
<sequence length="304" mass="33821">METLTVYRNVFLAAVTFLAVASGINATVLHADDPTQDGKSVLQRYTLRYSLKAGEKLHYEVTHAAKTKTRIRGAEEISTVHTVSQRHWDVLEANADGETTIDHVVDSVEMTQQQGDQEEVRWDSISDEESPAIFGRVAEQIGKKLSTLTFDSRGVEIKRENHGGTNASLGMGTLTLQLPEEALAIGDSWSVPHEVKARLDNGEVKVIKIRERYTLDKVQTGVATLSLRSEPLTPINEESVRAQVVQQLSNGTIRFDIDNGRMLSKQLDWDETVVGFQGANSLMEYRSRMTEKLVDGVERTAQKP</sequence>
<dbReference type="EMBL" id="BAABGA010000035">
    <property type="protein sequence ID" value="GAA4455214.1"/>
    <property type="molecule type" value="Genomic_DNA"/>
</dbReference>
<evidence type="ECO:0000256" key="1">
    <source>
        <dbReference type="SAM" id="SignalP"/>
    </source>
</evidence>
<organism evidence="2 3">
    <name type="scientific">Novipirellula rosea</name>
    <dbReference type="NCBI Taxonomy" id="1031540"/>
    <lineage>
        <taxon>Bacteria</taxon>
        <taxon>Pseudomonadati</taxon>
        <taxon>Planctomycetota</taxon>
        <taxon>Planctomycetia</taxon>
        <taxon>Pirellulales</taxon>
        <taxon>Pirellulaceae</taxon>
        <taxon>Novipirellula</taxon>
    </lineage>
</organism>
<dbReference type="Proteomes" id="UP001500840">
    <property type="component" value="Unassembled WGS sequence"/>
</dbReference>
<proteinExistence type="predicted"/>
<keyword evidence="1" id="KW-0732">Signal</keyword>
<feature type="chain" id="PRO_5046810896" evidence="1">
    <location>
        <begin position="32"/>
        <end position="304"/>
    </location>
</feature>
<gene>
    <name evidence="2" type="ORF">GCM10023156_28850</name>
</gene>
<protein>
    <submittedName>
        <fullName evidence="2">DUF6263 family protein</fullName>
    </submittedName>
</protein>
<accession>A0ABP8MTL7</accession>
<name>A0ABP8MTL7_9BACT</name>
<evidence type="ECO:0000313" key="3">
    <source>
        <dbReference type="Proteomes" id="UP001500840"/>
    </source>
</evidence>
<reference evidence="3" key="1">
    <citation type="journal article" date="2019" name="Int. J. Syst. Evol. Microbiol.">
        <title>The Global Catalogue of Microorganisms (GCM) 10K type strain sequencing project: providing services to taxonomists for standard genome sequencing and annotation.</title>
        <authorList>
            <consortium name="The Broad Institute Genomics Platform"/>
            <consortium name="The Broad Institute Genome Sequencing Center for Infectious Disease"/>
            <person name="Wu L."/>
            <person name="Ma J."/>
        </authorList>
    </citation>
    <scope>NUCLEOTIDE SEQUENCE [LARGE SCALE GENOMIC DNA]</scope>
    <source>
        <strain evidence="3">JCM 17759</strain>
    </source>
</reference>